<name>A0A3Q7XXZ1_CICAR</name>
<reference evidence="1" key="1">
    <citation type="journal article" date="2013" name="Nat. Biotechnol.">
        <title>Draft genome sequence of chickpea (Cicer arietinum) provides a resource for trait improvement.</title>
        <authorList>
            <person name="Varshney R.K."/>
            <person name="Song C."/>
            <person name="Saxena R.K."/>
            <person name="Azam S."/>
            <person name="Yu S."/>
            <person name="Sharpe A.G."/>
            <person name="Cannon S."/>
            <person name="Baek J."/>
            <person name="Rosen B.D."/>
            <person name="Tar'an B."/>
            <person name="Millan T."/>
            <person name="Zhang X."/>
            <person name="Ramsay L.D."/>
            <person name="Iwata A."/>
            <person name="Wang Y."/>
            <person name="Nelson W."/>
            <person name="Farmer A.D."/>
            <person name="Gaur P.M."/>
            <person name="Soderlund C."/>
            <person name="Penmetsa R.V."/>
            <person name="Xu C."/>
            <person name="Bharti A.K."/>
            <person name="He W."/>
            <person name="Winter P."/>
            <person name="Zhao S."/>
            <person name="Hane J.K."/>
            <person name="Carrasquilla-Garcia N."/>
            <person name="Condie J.A."/>
            <person name="Upadhyaya H.D."/>
            <person name="Luo M.C."/>
            <person name="Thudi M."/>
            <person name="Gowda C.L."/>
            <person name="Singh N.P."/>
            <person name="Lichtenzveig J."/>
            <person name="Gali K.K."/>
            <person name="Rubio J."/>
            <person name="Nadarajan N."/>
            <person name="Dolezel J."/>
            <person name="Bansal K.C."/>
            <person name="Xu X."/>
            <person name="Edwards D."/>
            <person name="Zhang G."/>
            <person name="Kahl G."/>
            <person name="Gil J."/>
            <person name="Singh K.B."/>
            <person name="Datta S.K."/>
            <person name="Jackson S.A."/>
            <person name="Wang J."/>
            <person name="Cook D.R."/>
        </authorList>
    </citation>
    <scope>NUCLEOTIDE SEQUENCE [LARGE SCALE GENOMIC DNA]</scope>
    <source>
        <strain evidence="1">cv. CDC Frontier</strain>
    </source>
</reference>
<accession>A0A3Q7XXZ1</accession>
<gene>
    <name evidence="2" type="primary">LOC113786142</name>
</gene>
<dbReference type="OrthoDB" id="848923at2759"/>
<sequence length="144" mass="16751">MSHTSPSSSLFAIPWETIIKSTSAYHHHEHYRQRVHTTTTVNFDHRRTTTASNSPFVAFFLMPTHTAEALSKVLVECVIDWNIDRKLSTITLDNCSTNDALVGMLLNKLDCKNMSIISYEVLCSHFKFNCSRWFECSWRWYREG</sequence>
<dbReference type="InterPro" id="IPR052035">
    <property type="entry name" value="ZnF_BED_domain_contain"/>
</dbReference>
<dbReference type="RefSeq" id="XP_027189041.1">
    <property type="nucleotide sequence ID" value="XM_027333240.1"/>
</dbReference>
<organism evidence="1 2">
    <name type="scientific">Cicer arietinum</name>
    <name type="common">Chickpea</name>
    <name type="synonym">Garbanzo</name>
    <dbReference type="NCBI Taxonomy" id="3827"/>
    <lineage>
        <taxon>Eukaryota</taxon>
        <taxon>Viridiplantae</taxon>
        <taxon>Streptophyta</taxon>
        <taxon>Embryophyta</taxon>
        <taxon>Tracheophyta</taxon>
        <taxon>Spermatophyta</taxon>
        <taxon>Magnoliopsida</taxon>
        <taxon>eudicotyledons</taxon>
        <taxon>Gunneridae</taxon>
        <taxon>Pentapetalae</taxon>
        <taxon>rosids</taxon>
        <taxon>fabids</taxon>
        <taxon>Fabales</taxon>
        <taxon>Fabaceae</taxon>
        <taxon>Papilionoideae</taxon>
        <taxon>50 kb inversion clade</taxon>
        <taxon>NPAAA clade</taxon>
        <taxon>Hologalegina</taxon>
        <taxon>IRL clade</taxon>
        <taxon>Cicereae</taxon>
        <taxon>Cicer</taxon>
    </lineage>
</organism>
<keyword evidence="1" id="KW-1185">Reference proteome</keyword>
<dbReference type="PANTHER" id="PTHR46481:SF11">
    <property type="entry name" value="ZINC FINGER BED DOMAIN-CONTAINING PROTEIN RICESLEEPER 2-LIKE"/>
    <property type="match status" value="1"/>
</dbReference>
<evidence type="ECO:0000313" key="1">
    <source>
        <dbReference type="Proteomes" id="UP000087171"/>
    </source>
</evidence>
<protein>
    <submittedName>
        <fullName evidence="2">Uncharacterized protein LOC113786142</fullName>
    </submittedName>
</protein>
<dbReference type="Proteomes" id="UP000087171">
    <property type="component" value="Chromosome Ca4"/>
</dbReference>
<reference evidence="2" key="2">
    <citation type="submission" date="2025-08" db="UniProtKB">
        <authorList>
            <consortium name="RefSeq"/>
        </authorList>
    </citation>
    <scope>IDENTIFICATION</scope>
    <source>
        <tissue evidence="2">Etiolated seedlings</tissue>
    </source>
</reference>
<proteinExistence type="predicted"/>
<dbReference type="AlphaFoldDB" id="A0A3Q7XXZ1"/>
<evidence type="ECO:0000313" key="2">
    <source>
        <dbReference type="RefSeq" id="XP_027189041.1"/>
    </source>
</evidence>
<dbReference type="PANTHER" id="PTHR46481">
    <property type="entry name" value="ZINC FINGER BED DOMAIN-CONTAINING PROTEIN 4"/>
    <property type="match status" value="1"/>
</dbReference>